<dbReference type="InterPro" id="IPR006369">
    <property type="entry name" value="Protohaem_IX_farnesylTrfase"/>
</dbReference>
<dbReference type="AlphaFoldDB" id="A0A448X564"/>
<keyword evidence="2" id="KW-0812">Transmembrane</keyword>
<evidence type="ECO:0000313" key="4">
    <source>
        <dbReference type="Proteomes" id="UP000784294"/>
    </source>
</evidence>
<dbReference type="GO" id="GO:0006784">
    <property type="term" value="P:heme A biosynthetic process"/>
    <property type="evidence" value="ECO:0007669"/>
    <property type="project" value="TreeGrafter"/>
</dbReference>
<gene>
    <name evidence="3" type="ORF">PXEA_LOCUS21818</name>
</gene>
<sequence>MALSWNLRAEYARAGYAMTATLDAGLCRRVALRHSLGTAIVCLAGAGCSAISLGPWAGASLGMACLPVNIGLIYYAWQFARPLQTGE</sequence>
<evidence type="ECO:0000256" key="1">
    <source>
        <dbReference type="ARBA" id="ARBA00022679"/>
    </source>
</evidence>
<feature type="transmembrane region" description="Helical" evidence="2">
    <location>
        <begin position="59"/>
        <end position="77"/>
    </location>
</feature>
<keyword evidence="2" id="KW-1133">Transmembrane helix</keyword>
<dbReference type="EMBL" id="CAAALY010094630">
    <property type="protein sequence ID" value="VEL28378.1"/>
    <property type="molecule type" value="Genomic_DNA"/>
</dbReference>
<reference evidence="3" key="1">
    <citation type="submission" date="2018-11" db="EMBL/GenBank/DDBJ databases">
        <authorList>
            <consortium name="Pathogen Informatics"/>
        </authorList>
    </citation>
    <scope>NUCLEOTIDE SEQUENCE</scope>
</reference>
<dbReference type="OrthoDB" id="5211at2759"/>
<dbReference type="GO" id="GO:0008495">
    <property type="term" value="F:protoheme IX farnesyltransferase activity"/>
    <property type="evidence" value="ECO:0007669"/>
    <property type="project" value="InterPro"/>
</dbReference>
<keyword evidence="2" id="KW-0472">Membrane</keyword>
<comment type="caution">
    <text evidence="3">The sequence shown here is derived from an EMBL/GenBank/DDBJ whole genome shotgun (WGS) entry which is preliminary data.</text>
</comment>
<name>A0A448X564_9PLAT</name>
<organism evidence="3 4">
    <name type="scientific">Protopolystoma xenopodis</name>
    <dbReference type="NCBI Taxonomy" id="117903"/>
    <lineage>
        <taxon>Eukaryota</taxon>
        <taxon>Metazoa</taxon>
        <taxon>Spiralia</taxon>
        <taxon>Lophotrochozoa</taxon>
        <taxon>Platyhelminthes</taxon>
        <taxon>Monogenea</taxon>
        <taxon>Polyopisthocotylea</taxon>
        <taxon>Polystomatidea</taxon>
        <taxon>Polystomatidae</taxon>
        <taxon>Protopolystoma</taxon>
    </lineage>
</organism>
<protein>
    <recommendedName>
        <fullName evidence="5">Heme O synthase</fullName>
    </recommendedName>
</protein>
<feature type="transmembrane region" description="Helical" evidence="2">
    <location>
        <begin position="36"/>
        <end position="53"/>
    </location>
</feature>
<dbReference type="PANTHER" id="PTHR43448">
    <property type="entry name" value="PROTOHEME IX FARNESYLTRANSFERASE, MITOCHONDRIAL"/>
    <property type="match status" value="1"/>
</dbReference>
<evidence type="ECO:0008006" key="5">
    <source>
        <dbReference type="Google" id="ProtNLM"/>
    </source>
</evidence>
<proteinExistence type="predicted"/>
<dbReference type="GO" id="GO:0016020">
    <property type="term" value="C:membrane"/>
    <property type="evidence" value="ECO:0007669"/>
    <property type="project" value="InterPro"/>
</dbReference>
<dbReference type="PANTHER" id="PTHR43448:SF2">
    <property type="entry name" value="PROTOHEME IX FARNESYLTRANSFERASE, MITOCHONDRIAL"/>
    <property type="match status" value="1"/>
</dbReference>
<dbReference type="Proteomes" id="UP000784294">
    <property type="component" value="Unassembled WGS sequence"/>
</dbReference>
<evidence type="ECO:0000256" key="2">
    <source>
        <dbReference type="SAM" id="Phobius"/>
    </source>
</evidence>
<keyword evidence="4" id="KW-1185">Reference proteome</keyword>
<evidence type="ECO:0000313" key="3">
    <source>
        <dbReference type="EMBL" id="VEL28378.1"/>
    </source>
</evidence>
<accession>A0A448X564</accession>
<dbReference type="GO" id="GO:0005739">
    <property type="term" value="C:mitochondrion"/>
    <property type="evidence" value="ECO:0007669"/>
    <property type="project" value="TreeGrafter"/>
</dbReference>
<keyword evidence="1" id="KW-0808">Transferase</keyword>